<dbReference type="Proteomes" id="UP000807469">
    <property type="component" value="Unassembled WGS sequence"/>
</dbReference>
<organism evidence="2 3">
    <name type="scientific">Pholiota conissans</name>
    <dbReference type="NCBI Taxonomy" id="109636"/>
    <lineage>
        <taxon>Eukaryota</taxon>
        <taxon>Fungi</taxon>
        <taxon>Dikarya</taxon>
        <taxon>Basidiomycota</taxon>
        <taxon>Agaricomycotina</taxon>
        <taxon>Agaricomycetes</taxon>
        <taxon>Agaricomycetidae</taxon>
        <taxon>Agaricales</taxon>
        <taxon>Agaricineae</taxon>
        <taxon>Strophariaceae</taxon>
        <taxon>Pholiota</taxon>
    </lineage>
</organism>
<dbReference type="InterPro" id="IPR000210">
    <property type="entry name" value="BTB/POZ_dom"/>
</dbReference>
<accession>A0A9P5ZDT5</accession>
<reference evidence="2" key="1">
    <citation type="submission" date="2020-11" db="EMBL/GenBank/DDBJ databases">
        <authorList>
            <consortium name="DOE Joint Genome Institute"/>
            <person name="Ahrendt S."/>
            <person name="Riley R."/>
            <person name="Andreopoulos W."/>
            <person name="Labutti K."/>
            <person name="Pangilinan J."/>
            <person name="Ruiz-Duenas F.J."/>
            <person name="Barrasa J.M."/>
            <person name="Sanchez-Garcia M."/>
            <person name="Camarero S."/>
            <person name="Miyauchi S."/>
            <person name="Serrano A."/>
            <person name="Linde D."/>
            <person name="Babiker R."/>
            <person name="Drula E."/>
            <person name="Ayuso-Fernandez I."/>
            <person name="Pacheco R."/>
            <person name="Padilla G."/>
            <person name="Ferreira P."/>
            <person name="Barriuso J."/>
            <person name="Kellner H."/>
            <person name="Castanera R."/>
            <person name="Alfaro M."/>
            <person name="Ramirez L."/>
            <person name="Pisabarro A.G."/>
            <person name="Kuo A."/>
            <person name="Tritt A."/>
            <person name="Lipzen A."/>
            <person name="He G."/>
            <person name="Yan M."/>
            <person name="Ng V."/>
            <person name="Cullen D."/>
            <person name="Martin F."/>
            <person name="Rosso M.-N."/>
            <person name="Henrissat B."/>
            <person name="Hibbett D."/>
            <person name="Martinez A.T."/>
            <person name="Grigoriev I.V."/>
        </authorList>
    </citation>
    <scope>NUCLEOTIDE SEQUENCE</scope>
    <source>
        <strain evidence="2">CIRM-BRFM 674</strain>
    </source>
</reference>
<sequence length="332" mass="38223">MEKRMSINNHEYLPQGEPWFEDGNIVLITQENPTAFRIHRGVLSRHSEIFSDMLALPQPVTNTEFYMNCQVVTIYDLPSELSNLIKALYDGPHFANRSIEDFFYLAGILRLATKYFIEQLRRQAIHFLEQTWPCTLNAHDNMVETALSTPSVNNLSYPFAHPLHVLNLVREVDAKMLIPSTLYFLSLYPLSDILKADHPKLLVEHPSRPSSTLLSSDLLLYSLMYQHRLQVMDNFVRQFCTERAFKPACDGATPTCSKSFSRLVAQLHRSWTLRTGPLHYIYQAMQKVAADQSICGLCRASFHQGCSLLRQQVWDELPGVVNLPPWEEMHKI</sequence>
<dbReference type="PROSITE" id="PS50097">
    <property type="entry name" value="BTB"/>
    <property type="match status" value="1"/>
</dbReference>
<evidence type="ECO:0000313" key="3">
    <source>
        <dbReference type="Proteomes" id="UP000807469"/>
    </source>
</evidence>
<dbReference type="EMBL" id="MU155133">
    <property type="protein sequence ID" value="KAF9485854.1"/>
    <property type="molecule type" value="Genomic_DNA"/>
</dbReference>
<keyword evidence="3" id="KW-1185">Reference proteome</keyword>
<evidence type="ECO:0000313" key="2">
    <source>
        <dbReference type="EMBL" id="KAF9485854.1"/>
    </source>
</evidence>
<dbReference type="Gene3D" id="3.30.710.10">
    <property type="entry name" value="Potassium Channel Kv1.1, Chain A"/>
    <property type="match status" value="1"/>
</dbReference>
<evidence type="ECO:0000259" key="1">
    <source>
        <dbReference type="PROSITE" id="PS50097"/>
    </source>
</evidence>
<dbReference type="Pfam" id="PF00651">
    <property type="entry name" value="BTB"/>
    <property type="match status" value="1"/>
</dbReference>
<dbReference type="AlphaFoldDB" id="A0A9P5ZDT5"/>
<feature type="domain" description="BTB" evidence="1">
    <location>
        <begin position="23"/>
        <end position="91"/>
    </location>
</feature>
<protein>
    <recommendedName>
        <fullName evidence="1">BTB domain-containing protein</fullName>
    </recommendedName>
</protein>
<name>A0A9P5ZDT5_9AGAR</name>
<proteinExistence type="predicted"/>
<gene>
    <name evidence="2" type="ORF">BDN70DRAFT_870761</name>
</gene>
<dbReference type="SUPFAM" id="SSF54695">
    <property type="entry name" value="POZ domain"/>
    <property type="match status" value="1"/>
</dbReference>
<dbReference type="OrthoDB" id="2879636at2759"/>
<dbReference type="InterPro" id="IPR011333">
    <property type="entry name" value="SKP1/BTB/POZ_sf"/>
</dbReference>
<comment type="caution">
    <text evidence="2">The sequence shown here is derived from an EMBL/GenBank/DDBJ whole genome shotgun (WGS) entry which is preliminary data.</text>
</comment>